<dbReference type="PROSITE" id="PS51462">
    <property type="entry name" value="NUDIX"/>
    <property type="match status" value="1"/>
</dbReference>
<feature type="domain" description="Nudix hydrolase" evidence="7">
    <location>
        <begin position="26"/>
        <end position="159"/>
    </location>
</feature>
<evidence type="ECO:0000313" key="9">
    <source>
        <dbReference type="Proteomes" id="UP001597502"/>
    </source>
</evidence>
<dbReference type="Proteomes" id="UP001597502">
    <property type="component" value="Unassembled WGS sequence"/>
</dbReference>
<gene>
    <name evidence="8" type="ORF">ACFSUO_10820</name>
</gene>
<comment type="caution">
    <text evidence="8">The sequence shown here is derived from an EMBL/GenBank/DDBJ whole genome shotgun (WGS) entry which is preliminary data.</text>
</comment>
<dbReference type="CDD" id="cd03426">
    <property type="entry name" value="NUDIX_CoAse_Nudt7"/>
    <property type="match status" value="1"/>
</dbReference>
<dbReference type="RefSeq" id="WP_382394055.1">
    <property type="nucleotide sequence ID" value="NZ_JBHUNA010000022.1"/>
</dbReference>
<evidence type="ECO:0000313" key="8">
    <source>
        <dbReference type="EMBL" id="MFD2761457.1"/>
    </source>
</evidence>
<reference evidence="9" key="1">
    <citation type="journal article" date="2019" name="Int. J. Syst. Evol. Microbiol.">
        <title>The Global Catalogue of Microorganisms (GCM) 10K type strain sequencing project: providing services to taxonomists for standard genome sequencing and annotation.</title>
        <authorList>
            <consortium name="The Broad Institute Genomics Platform"/>
            <consortium name="The Broad Institute Genome Sequencing Center for Infectious Disease"/>
            <person name="Wu L."/>
            <person name="Ma J."/>
        </authorList>
    </citation>
    <scope>NUCLEOTIDE SEQUENCE [LARGE SCALE GENOMIC DNA]</scope>
    <source>
        <strain evidence="9">TISTR 1535</strain>
    </source>
</reference>
<dbReference type="InterPro" id="IPR015797">
    <property type="entry name" value="NUDIX_hydrolase-like_dom_sf"/>
</dbReference>
<evidence type="ECO:0000256" key="5">
    <source>
        <dbReference type="ARBA" id="ARBA00022842"/>
    </source>
</evidence>
<dbReference type="PANTHER" id="PTHR12992:SF11">
    <property type="entry name" value="MITOCHONDRIAL COENZYME A DIPHOSPHATASE NUDT8"/>
    <property type="match status" value="1"/>
</dbReference>
<organism evidence="8 9">
    <name type="scientific">Lentibacillus juripiscarius</name>
    <dbReference type="NCBI Taxonomy" id="257446"/>
    <lineage>
        <taxon>Bacteria</taxon>
        <taxon>Bacillati</taxon>
        <taxon>Bacillota</taxon>
        <taxon>Bacilli</taxon>
        <taxon>Bacillales</taxon>
        <taxon>Bacillaceae</taxon>
        <taxon>Lentibacillus</taxon>
    </lineage>
</organism>
<sequence>MCELDIGDITTKLKHYRPSILGREQYREYGVLIPIVEKDHGEPYILFEVRAMHMRSQPGDVCFPGGKIDSCDSDERQCAIRETSEELGIEQSAVSDVFPFDYLVSDTRIVYPFAGRIINPEQIQPNQSEVERVFNVPLSFFLETEPEKYKVAYQPMPEKDFPFELIQGGKNYNWNERSRDELFYQYDGNVIWGLTAMIMYHFVGLLKTM</sequence>
<evidence type="ECO:0000256" key="6">
    <source>
        <dbReference type="ARBA" id="ARBA00023211"/>
    </source>
</evidence>
<keyword evidence="6" id="KW-0464">Manganese</keyword>
<keyword evidence="5" id="KW-0460">Magnesium</keyword>
<evidence type="ECO:0000256" key="3">
    <source>
        <dbReference type="ARBA" id="ARBA00022723"/>
    </source>
</evidence>
<dbReference type="SUPFAM" id="SSF55811">
    <property type="entry name" value="Nudix"/>
    <property type="match status" value="1"/>
</dbReference>
<accession>A0ABW5V606</accession>
<dbReference type="EMBL" id="JBHUNA010000022">
    <property type="protein sequence ID" value="MFD2761457.1"/>
    <property type="molecule type" value="Genomic_DNA"/>
</dbReference>
<keyword evidence="3" id="KW-0479">Metal-binding</keyword>
<evidence type="ECO:0000256" key="2">
    <source>
        <dbReference type="ARBA" id="ARBA00001946"/>
    </source>
</evidence>
<dbReference type="EC" id="3.6.1.55" evidence="8"/>
<keyword evidence="4 8" id="KW-0378">Hydrolase</keyword>
<comment type="cofactor">
    <cofactor evidence="1">
        <name>Mn(2+)</name>
        <dbReference type="ChEBI" id="CHEBI:29035"/>
    </cofactor>
</comment>
<dbReference type="GO" id="GO:0035539">
    <property type="term" value="F:8-oxo-7,8-dihydrodeoxyguanosine triphosphate pyrophosphatase activity"/>
    <property type="evidence" value="ECO:0007669"/>
    <property type="project" value="UniProtKB-EC"/>
</dbReference>
<dbReference type="Gene3D" id="3.90.79.10">
    <property type="entry name" value="Nucleoside Triphosphate Pyrophosphohydrolase"/>
    <property type="match status" value="1"/>
</dbReference>
<evidence type="ECO:0000256" key="4">
    <source>
        <dbReference type="ARBA" id="ARBA00022801"/>
    </source>
</evidence>
<evidence type="ECO:0000259" key="7">
    <source>
        <dbReference type="PROSITE" id="PS51462"/>
    </source>
</evidence>
<keyword evidence="9" id="KW-1185">Reference proteome</keyword>
<evidence type="ECO:0000256" key="1">
    <source>
        <dbReference type="ARBA" id="ARBA00001936"/>
    </source>
</evidence>
<protein>
    <submittedName>
        <fullName evidence="8">NUDIX hydrolase</fullName>
        <ecNumber evidence="8">3.6.1.55</ecNumber>
    </submittedName>
</protein>
<dbReference type="PANTHER" id="PTHR12992">
    <property type="entry name" value="NUDIX HYDROLASE"/>
    <property type="match status" value="1"/>
</dbReference>
<name>A0ABW5V606_9BACI</name>
<dbReference type="Pfam" id="PF00293">
    <property type="entry name" value="NUDIX"/>
    <property type="match status" value="1"/>
</dbReference>
<proteinExistence type="predicted"/>
<comment type="cofactor">
    <cofactor evidence="2">
        <name>Mg(2+)</name>
        <dbReference type="ChEBI" id="CHEBI:18420"/>
    </cofactor>
</comment>
<dbReference type="InterPro" id="IPR045121">
    <property type="entry name" value="CoAse"/>
</dbReference>
<dbReference type="InterPro" id="IPR000086">
    <property type="entry name" value="NUDIX_hydrolase_dom"/>
</dbReference>